<sequence>MLKQVFYFVLLFLSRTFCCDDKEKEMIFELPETSMARTEPVVTTETSNLDHELKMTTVSDINTPIDDLIHLELNPRTITNDLGCEIVIKDKVHHSPEIILEPIIKPNKHSQKNQEGITFASKTQDSSKLEIEFEIQKQGINVQPFTRTPNCNSMDCGTSVPNDAVSRSVLSEPMEKVIEMVKNDLEPLDKGLIIEFPDKKLLVEKVTFVNSTTKDLTDLIESLNTELSNVTKFYSYYDILSYIDKSIALINRFFLNPNTEISKYSAICTKKITEITTEIENAKKFLEKIKEQFLEEDARNYKKCNFKNAENKLLELDKHIECLEKQFNRYKVIQIENEYKRYDEMKLKHLDTLQKHLETIREKTYPMNEEEIQKYDNLFKNNFFTVISEVHKNLISCYVKEQNSLKWLFEIFDGILEDIRNCIEQLKSFESILI</sequence>
<feature type="signal peptide" evidence="2">
    <location>
        <begin position="1"/>
        <end position="18"/>
    </location>
</feature>
<name>R0M535_NOSB1</name>
<keyword evidence="1" id="KW-0175">Coiled coil</keyword>
<evidence type="ECO:0000313" key="3">
    <source>
        <dbReference type="EMBL" id="EOB13119.1"/>
    </source>
</evidence>
<proteinExistence type="predicted"/>
<evidence type="ECO:0000256" key="1">
    <source>
        <dbReference type="SAM" id="Coils"/>
    </source>
</evidence>
<keyword evidence="2" id="KW-0732">Signal</keyword>
<dbReference type="HOGENOM" id="CLU_631763_0_0_1"/>
<keyword evidence="4" id="KW-1185">Reference proteome</keyword>
<accession>R0M535</accession>
<dbReference type="AlphaFoldDB" id="R0M535"/>
<gene>
    <name evidence="3" type="ORF">NBO_172g0001</name>
</gene>
<feature type="chain" id="PRO_5004343958" evidence="2">
    <location>
        <begin position="19"/>
        <end position="434"/>
    </location>
</feature>
<organism evidence="3 4">
    <name type="scientific">Nosema bombycis (strain CQ1 / CVCC 102059)</name>
    <name type="common">Microsporidian parasite</name>
    <name type="synonym">Pebrine of silkworm</name>
    <dbReference type="NCBI Taxonomy" id="578461"/>
    <lineage>
        <taxon>Eukaryota</taxon>
        <taxon>Fungi</taxon>
        <taxon>Fungi incertae sedis</taxon>
        <taxon>Microsporidia</taxon>
        <taxon>Nosematidae</taxon>
        <taxon>Nosema</taxon>
    </lineage>
</organism>
<dbReference type="VEuPathDB" id="MicrosporidiaDB:NBO_172g0001"/>
<evidence type="ECO:0000256" key="2">
    <source>
        <dbReference type="SAM" id="SignalP"/>
    </source>
</evidence>
<feature type="coiled-coil region" evidence="1">
    <location>
        <begin position="272"/>
        <end position="326"/>
    </location>
</feature>
<reference evidence="3 4" key="1">
    <citation type="journal article" date="2013" name="BMC Genomics">
        <title>Comparative genomics of parasitic silkworm microsporidia reveal an association between genome expansion and host adaptation.</title>
        <authorList>
            <person name="Pan G."/>
            <person name="Xu J."/>
            <person name="Li T."/>
            <person name="Xia Q."/>
            <person name="Liu S.L."/>
            <person name="Zhang G."/>
            <person name="Li S."/>
            <person name="Li C."/>
            <person name="Liu H."/>
            <person name="Yang L."/>
            <person name="Liu T."/>
            <person name="Zhang X."/>
            <person name="Wu Z."/>
            <person name="Fan W."/>
            <person name="Dang X."/>
            <person name="Xiang H."/>
            <person name="Tao M."/>
            <person name="Li Y."/>
            <person name="Hu J."/>
            <person name="Li Z."/>
            <person name="Lin L."/>
            <person name="Luo J."/>
            <person name="Geng L."/>
            <person name="Wang L."/>
            <person name="Long M."/>
            <person name="Wan Y."/>
            <person name="He N."/>
            <person name="Zhang Z."/>
            <person name="Lu C."/>
            <person name="Keeling P.J."/>
            <person name="Wang J."/>
            <person name="Xiang Z."/>
            <person name="Zhou Z."/>
        </authorList>
    </citation>
    <scope>NUCLEOTIDE SEQUENCE [LARGE SCALE GENOMIC DNA]</scope>
    <source>
        <strain evidence="4">CQ1 / CVCC 102059</strain>
    </source>
</reference>
<evidence type="ECO:0000313" key="4">
    <source>
        <dbReference type="Proteomes" id="UP000016927"/>
    </source>
</evidence>
<dbReference type="EMBL" id="KB909080">
    <property type="protein sequence ID" value="EOB13119.1"/>
    <property type="molecule type" value="Genomic_DNA"/>
</dbReference>
<protein>
    <submittedName>
        <fullName evidence="3">Uncharacterized protein</fullName>
    </submittedName>
</protein>
<dbReference type="Proteomes" id="UP000016927">
    <property type="component" value="Unassembled WGS sequence"/>
</dbReference>